<protein>
    <submittedName>
        <fullName evidence="2">Uncharacterized protein</fullName>
    </submittedName>
</protein>
<feature type="transmembrane region" description="Helical" evidence="1">
    <location>
        <begin position="53"/>
        <end position="72"/>
    </location>
</feature>
<accession>A0A653DAC7</accession>
<name>A0A653DAC7_CALMS</name>
<dbReference type="AlphaFoldDB" id="A0A653DAC7"/>
<keyword evidence="3" id="KW-1185">Reference proteome</keyword>
<keyword evidence="1" id="KW-0472">Membrane</keyword>
<proteinExistence type="predicted"/>
<evidence type="ECO:0000313" key="2">
    <source>
        <dbReference type="EMBL" id="VEN56948.1"/>
    </source>
</evidence>
<dbReference type="Proteomes" id="UP000410492">
    <property type="component" value="Unassembled WGS sequence"/>
</dbReference>
<reference evidence="2 3" key="1">
    <citation type="submission" date="2019-01" db="EMBL/GenBank/DDBJ databases">
        <authorList>
            <person name="Sayadi A."/>
        </authorList>
    </citation>
    <scope>NUCLEOTIDE SEQUENCE [LARGE SCALE GENOMIC DNA]</scope>
</reference>
<evidence type="ECO:0000313" key="3">
    <source>
        <dbReference type="Proteomes" id="UP000410492"/>
    </source>
</evidence>
<keyword evidence="1" id="KW-1133">Transmembrane helix</keyword>
<gene>
    <name evidence="2" type="ORF">CALMAC_LOCUS15702</name>
</gene>
<evidence type="ECO:0000256" key="1">
    <source>
        <dbReference type="SAM" id="Phobius"/>
    </source>
</evidence>
<organism evidence="2 3">
    <name type="scientific">Callosobruchus maculatus</name>
    <name type="common">Southern cowpea weevil</name>
    <name type="synonym">Pulse bruchid</name>
    <dbReference type="NCBI Taxonomy" id="64391"/>
    <lineage>
        <taxon>Eukaryota</taxon>
        <taxon>Metazoa</taxon>
        <taxon>Ecdysozoa</taxon>
        <taxon>Arthropoda</taxon>
        <taxon>Hexapoda</taxon>
        <taxon>Insecta</taxon>
        <taxon>Pterygota</taxon>
        <taxon>Neoptera</taxon>
        <taxon>Endopterygota</taxon>
        <taxon>Coleoptera</taxon>
        <taxon>Polyphaga</taxon>
        <taxon>Cucujiformia</taxon>
        <taxon>Chrysomeloidea</taxon>
        <taxon>Chrysomelidae</taxon>
        <taxon>Bruchinae</taxon>
        <taxon>Bruchini</taxon>
        <taxon>Callosobruchus</taxon>
    </lineage>
</organism>
<keyword evidence="1" id="KW-0812">Transmembrane</keyword>
<sequence length="78" mass="8981">MLIWAGLANKMLDLDGDFWDRIRSIKCTFGKEATNVSCSSMDDNNGLWRIYRIPSYHILIIVLEIVVAGIYLPHMDIH</sequence>
<dbReference type="EMBL" id="CAACVG010010908">
    <property type="protein sequence ID" value="VEN56948.1"/>
    <property type="molecule type" value="Genomic_DNA"/>
</dbReference>